<dbReference type="OrthoDB" id="9776955at2"/>
<dbReference type="EMBL" id="CP016619">
    <property type="protein sequence ID" value="ANY84261.1"/>
    <property type="molecule type" value="Genomic_DNA"/>
</dbReference>
<dbReference type="Gene3D" id="3.40.50.2300">
    <property type="match status" value="2"/>
</dbReference>
<sequence length="331" mass="35314">MLREVQGKLMRRREFIGFASGALALAAPWRAAGQAASRTYRIGFLSPGELAPVNPVFDELRRHGFVEGRNLTIDRRDRNAGYQQLAAAALELVRTSPDAIVTAGPEATRAAQAATTSVPIVAITDDMVGEGLARSLAQPGGNTTGISLLASDLDGKRQELLIEFTSGAPRISVLADTRTTGPQRLQVLAEAARSRGVILLVHRVEKGEEIGPAIDMAKAEAAAALNVLASPLLHAYRHVIIRKTAALHIPDIYQWPETAHEGGLLGYGPRLDDVMRQLGRQIGEILGGASPANHPIYQPMKLALAINLKTAKEIGLTITSSLVVSADDVIE</sequence>
<geneLocation type="plasmid" evidence="1">
    <name>unnamed2</name>
</geneLocation>
<reference evidence="1" key="1">
    <citation type="submission" date="2016-07" db="EMBL/GenBank/DDBJ databases">
        <title>Microvirga ossetica sp. nov. a new species of rhizobia isolated from root nodules of the legume species Vicia alpestris Steven originated from North Ossetia region in the Caucasus.</title>
        <authorList>
            <person name="Safronova V.I."/>
            <person name="Kuznetsova I.G."/>
            <person name="Sazanova A.L."/>
            <person name="Belimov A."/>
            <person name="Andronov E."/>
            <person name="Osledkin Y.S."/>
            <person name="Onishchuk O.P."/>
            <person name="Kurchak O.N."/>
            <person name="Shaposhnikov A.I."/>
            <person name="Willems A."/>
            <person name="Tikhonovich I.A."/>
        </authorList>
    </citation>
    <scope>NUCLEOTIDE SEQUENCE [LARGE SCALE GENOMIC DNA]</scope>
    <source>
        <strain evidence="1">V5/3M</strain>
        <plasmid evidence="1">unnamed2</plasmid>
    </source>
</reference>
<dbReference type="CDD" id="cd06325">
    <property type="entry name" value="PBP1_ABC_unchar_transporter"/>
    <property type="match status" value="1"/>
</dbReference>
<dbReference type="Pfam" id="PF04392">
    <property type="entry name" value="ABC_sub_bind"/>
    <property type="match status" value="1"/>
</dbReference>
<evidence type="ECO:0008006" key="2">
    <source>
        <dbReference type="Google" id="ProtNLM"/>
    </source>
</evidence>
<dbReference type="InterPro" id="IPR007487">
    <property type="entry name" value="ABC_transpt-TYRBP-like"/>
</dbReference>
<name>A0A1B2EWC0_9HYPH</name>
<dbReference type="RefSeq" id="WP_099515176.1">
    <property type="nucleotide sequence ID" value="NZ_CP016619.1"/>
</dbReference>
<organism evidence="1">
    <name type="scientific">Microvirga ossetica</name>
    <dbReference type="NCBI Taxonomy" id="1882682"/>
    <lineage>
        <taxon>Bacteria</taxon>
        <taxon>Pseudomonadati</taxon>
        <taxon>Pseudomonadota</taxon>
        <taxon>Alphaproteobacteria</taxon>
        <taxon>Hyphomicrobiales</taxon>
        <taxon>Methylobacteriaceae</taxon>
        <taxon>Microvirga</taxon>
    </lineage>
</organism>
<proteinExistence type="predicted"/>
<dbReference type="PANTHER" id="PTHR35271">
    <property type="entry name" value="ABC TRANSPORTER, SUBSTRATE-BINDING LIPOPROTEIN-RELATED"/>
    <property type="match status" value="1"/>
</dbReference>
<gene>
    <name evidence="1" type="ORF">BB934_39240</name>
</gene>
<protein>
    <recommendedName>
        <fullName evidence="2">ABC transporter substrate-binding protein</fullName>
    </recommendedName>
</protein>
<dbReference type="KEGG" id="moc:BB934_39240"/>
<dbReference type="PANTHER" id="PTHR35271:SF1">
    <property type="entry name" value="ABC TRANSPORTER, SUBSTRATE-BINDING LIPOPROTEIN"/>
    <property type="match status" value="1"/>
</dbReference>
<dbReference type="AlphaFoldDB" id="A0A1B2EWC0"/>
<evidence type="ECO:0000313" key="1">
    <source>
        <dbReference type="EMBL" id="ANY84261.1"/>
    </source>
</evidence>
<accession>A0A1B2EWC0</accession>
<keyword evidence="1" id="KW-0614">Plasmid</keyword>